<feature type="compositionally biased region" description="Basic and acidic residues" evidence="9">
    <location>
        <begin position="28"/>
        <end position="37"/>
    </location>
</feature>
<dbReference type="InterPro" id="IPR013734">
    <property type="entry name" value="TF_Nrm1/Whi5"/>
</dbReference>
<organism evidence="10 11">
    <name type="scientific">Candida glabrata</name>
    <name type="common">Yeast</name>
    <name type="synonym">Torulopsis glabrata</name>
    <dbReference type="NCBI Taxonomy" id="5478"/>
    <lineage>
        <taxon>Eukaryota</taxon>
        <taxon>Fungi</taxon>
        <taxon>Dikarya</taxon>
        <taxon>Ascomycota</taxon>
        <taxon>Saccharomycotina</taxon>
        <taxon>Saccharomycetes</taxon>
        <taxon>Saccharomycetales</taxon>
        <taxon>Saccharomycetaceae</taxon>
        <taxon>Nakaseomyces</taxon>
    </lineage>
</organism>
<dbReference type="Proteomes" id="UP000054886">
    <property type="component" value="Unassembled WGS sequence"/>
</dbReference>
<gene>
    <name evidence="10" type="ORF">AO440_003493</name>
</gene>
<reference evidence="10 11" key="1">
    <citation type="submission" date="2015-10" db="EMBL/GenBank/DDBJ databases">
        <title>Draft genomes sequences of Candida glabrata isolates 1A, 1B, 2A, 2B, 3A and 3B.</title>
        <authorList>
            <person name="Haavelsrud O.E."/>
            <person name="Gaustad P."/>
        </authorList>
    </citation>
    <scope>NUCLEOTIDE SEQUENCE [LARGE SCALE GENOMIC DNA]</scope>
    <source>
        <strain evidence="10">910700640</strain>
    </source>
</reference>
<protein>
    <submittedName>
        <fullName evidence="10">G1-specific transcriptional repressor WHI5</fullName>
    </submittedName>
</protein>
<comment type="caution">
    <text evidence="10">The sequence shown here is derived from an EMBL/GenBank/DDBJ whole genome shotgun (WGS) entry which is preliminary data.</text>
</comment>
<evidence type="ECO:0000256" key="7">
    <source>
        <dbReference type="ARBA" id="ARBA00023163"/>
    </source>
</evidence>
<feature type="region of interest" description="Disordered" evidence="9">
    <location>
        <begin position="222"/>
        <end position="386"/>
    </location>
</feature>
<feature type="compositionally biased region" description="Low complexity" evidence="9">
    <location>
        <begin position="303"/>
        <end position="314"/>
    </location>
</feature>
<dbReference type="PANTHER" id="PTHR28246">
    <property type="entry name" value="G1-SPECIFIC TRANSCRIPTIONAL REPRESSOR WHI5-RELATED"/>
    <property type="match status" value="1"/>
</dbReference>
<dbReference type="VEuPathDB" id="FungiDB:CAGL0K05643g"/>
<proteinExistence type="inferred from homology"/>
<name>A0A0W0C7X8_CANGB</name>
<dbReference type="GO" id="GO:0000082">
    <property type="term" value="P:G1/S transition of mitotic cell cycle"/>
    <property type="evidence" value="ECO:0007669"/>
    <property type="project" value="InterPro"/>
</dbReference>
<dbReference type="VEuPathDB" id="FungiDB:B1J91_K05643g"/>
<dbReference type="Pfam" id="PF08528">
    <property type="entry name" value="Whi5"/>
    <property type="match status" value="1"/>
</dbReference>
<keyword evidence="8" id="KW-0539">Nucleus</keyword>
<evidence type="ECO:0000313" key="11">
    <source>
        <dbReference type="Proteomes" id="UP000054886"/>
    </source>
</evidence>
<sequence>MATRSREYTGAEGLGVRVGVEGDSDDESMGRDEDVPRGSRATVFGEGRVPETPSPPRNSSHARRSSTSLGFLGTPTHPGRYFDVPNSPSSNKGRKTSISHESGSGRTRLLPPTTPKSRQTEVFMSPSPKLRSPQVSKEIEKKPIKEISNELKTRLNYALMKLQNGWVDKSLPELEHTLATDRGDGINEIGQGQNSGEVFSKLDNNDAGKDFLQQRRKSGYVNQFAGDDSSSATFKFEGLKGNTQSNDKGGDERAGTKTAIKTESNEMYSEVQSDSDENSNDEGNSAHSAFLKALSSPKKKQKSSSSTSYPVSPLRWTSTSRPKPLTLDTNLENTKKNTKGPPLEVEAIETLMSLASPKKSSGSLDEALASNDSASGRPGSVTGKGATPIFLRNDVLRQKNASNEGQLRLGNNEILAEKKSDVETEVDESD</sequence>
<keyword evidence="6" id="KW-0805">Transcription regulation</keyword>
<evidence type="ECO:0000256" key="6">
    <source>
        <dbReference type="ARBA" id="ARBA00023015"/>
    </source>
</evidence>
<evidence type="ECO:0000256" key="4">
    <source>
        <dbReference type="ARBA" id="ARBA00022490"/>
    </source>
</evidence>
<evidence type="ECO:0000256" key="5">
    <source>
        <dbReference type="ARBA" id="ARBA00022491"/>
    </source>
</evidence>
<evidence type="ECO:0000256" key="9">
    <source>
        <dbReference type="SAM" id="MobiDB-lite"/>
    </source>
</evidence>
<dbReference type="GO" id="GO:0005737">
    <property type="term" value="C:cytoplasm"/>
    <property type="evidence" value="ECO:0007669"/>
    <property type="project" value="UniProtKB-SubCell"/>
</dbReference>
<accession>A0A0W0C7X8</accession>
<comment type="subcellular location">
    <subcellularLocation>
        <location evidence="2">Cytoplasm</location>
    </subcellularLocation>
    <subcellularLocation>
        <location evidence="1">Nucleus</location>
    </subcellularLocation>
</comment>
<dbReference type="GO" id="GO:0003712">
    <property type="term" value="F:transcription coregulator activity"/>
    <property type="evidence" value="ECO:0007669"/>
    <property type="project" value="TreeGrafter"/>
</dbReference>
<dbReference type="VEuPathDB" id="FungiDB:GWK60_K05489"/>
<dbReference type="VEuPathDB" id="FungiDB:GVI51_K05489"/>
<evidence type="ECO:0000256" key="2">
    <source>
        <dbReference type="ARBA" id="ARBA00004496"/>
    </source>
</evidence>
<dbReference type="GO" id="GO:0033309">
    <property type="term" value="C:SBF transcription complex"/>
    <property type="evidence" value="ECO:0007669"/>
    <property type="project" value="TreeGrafter"/>
</dbReference>
<evidence type="ECO:0000313" key="10">
    <source>
        <dbReference type="EMBL" id="KTA95674.1"/>
    </source>
</evidence>
<keyword evidence="4" id="KW-0963">Cytoplasm</keyword>
<keyword evidence="5" id="KW-0678">Repressor</keyword>
<feature type="compositionally biased region" description="Polar residues" evidence="9">
    <location>
        <begin position="315"/>
        <end position="332"/>
    </location>
</feature>
<feature type="compositionally biased region" description="Polar residues" evidence="9">
    <location>
        <begin position="259"/>
        <end position="272"/>
    </location>
</feature>
<evidence type="ECO:0000256" key="3">
    <source>
        <dbReference type="ARBA" id="ARBA00006922"/>
    </source>
</evidence>
<evidence type="ECO:0000256" key="8">
    <source>
        <dbReference type="ARBA" id="ARBA00023242"/>
    </source>
</evidence>
<keyword evidence="7" id="KW-0804">Transcription</keyword>
<dbReference type="InterPro" id="IPR039198">
    <property type="entry name" value="Srl3/Whi5"/>
</dbReference>
<feature type="region of interest" description="Disordered" evidence="9">
    <location>
        <begin position="182"/>
        <end position="209"/>
    </location>
</feature>
<comment type="similarity">
    <text evidence="3">Belongs to the WHI5/NRM1 family.</text>
</comment>
<evidence type="ECO:0000256" key="1">
    <source>
        <dbReference type="ARBA" id="ARBA00004123"/>
    </source>
</evidence>
<dbReference type="PANTHER" id="PTHR28246:SF1">
    <property type="entry name" value="G1-SPECIFIC TRANSCRIPTIONAL REPRESSOR WHI5-RELATED"/>
    <property type="match status" value="1"/>
</dbReference>
<dbReference type="EMBL" id="LLZZ01000183">
    <property type="protein sequence ID" value="KTA95674.1"/>
    <property type="molecule type" value="Genomic_DNA"/>
</dbReference>
<feature type="region of interest" description="Disordered" evidence="9">
    <location>
        <begin position="1"/>
        <end position="138"/>
    </location>
</feature>
<dbReference type="AlphaFoldDB" id="A0A0W0C7X8"/>